<dbReference type="Pfam" id="PF00400">
    <property type="entry name" value="WD40"/>
    <property type="match status" value="3"/>
</dbReference>
<dbReference type="InterPro" id="IPR015943">
    <property type="entry name" value="WD40/YVTN_repeat-like_dom_sf"/>
</dbReference>
<organism evidence="8">
    <name type="scientific">Timema douglasi</name>
    <name type="common">Walking stick</name>
    <dbReference type="NCBI Taxonomy" id="61478"/>
    <lineage>
        <taxon>Eukaryota</taxon>
        <taxon>Metazoa</taxon>
        <taxon>Ecdysozoa</taxon>
        <taxon>Arthropoda</taxon>
        <taxon>Hexapoda</taxon>
        <taxon>Insecta</taxon>
        <taxon>Pterygota</taxon>
        <taxon>Neoptera</taxon>
        <taxon>Polyneoptera</taxon>
        <taxon>Phasmatodea</taxon>
        <taxon>Timematodea</taxon>
        <taxon>Timematoidea</taxon>
        <taxon>Timematidae</taxon>
        <taxon>Timema</taxon>
    </lineage>
</organism>
<dbReference type="GO" id="GO:0005634">
    <property type="term" value="C:nucleus"/>
    <property type="evidence" value="ECO:0007669"/>
    <property type="project" value="TreeGrafter"/>
</dbReference>
<sequence length="681" mass="75184">MSVVRNVLKRQEGFDNITHYDHAVQRMKCYSYDEFTGLTTATNEEQVEPNSPPSPVFAAKFCNLPGFQHFVALADEDGRVALQDTRPDVGFATKTKVMGSQAHLNAIFDLAWMDGEMKLVTVSGDHRAILWDLAEGLLPLTMFLGHTRSVKTVAFRPDDKAVFATGGRDGNINVWDVRSREGVSCEKPDNFIPNCHQPLSKFITSLPLSEFITAVPSSEFITAVPSTTPGSGSKSRRDKGTLSNTSRANSITGLIYQDPFTLLSCSASGGLIKVWDLRKNYSVYKRAPVPLHVLPHPGGSSRNSFTSLVLDPGRVRLYASCIDDVIYCYNVATYGKTPGECALVCLILTVVLVLRGTVATYTGHLNSTFYVKSGVSPDGRYLLSGSSDGKPRVWNTSQPGGPLVHLVGHEEEVTAVTWSADCDMKIVTCSDEPTHRIWRVGLEDESENDYQLLGWAETLVGENKFCSSESLRPTKRYICSEPNTPEPTIRLDKFSSSEDLTMTTDSTVSKRKRSPGSVCGHTTNENRCKKQKLQMRGSVQLCTPPKSLPAASSEGFKDFSSYLYPRGEEVLSPTSNLPNFVRDKSSSLHTCSRALLQKENVDWLTKLRKMKTEKPLNVSETGETPKQRTRSQSVLECRGKVKRAQVTLLKFFKVSGKSTSEQSCASHTLPLHVSSDAVDYR</sequence>
<feature type="repeat" description="WD" evidence="6">
    <location>
        <begin position="406"/>
        <end position="440"/>
    </location>
</feature>
<comment type="pathway">
    <text evidence="1">Protein modification; protein ubiquitination.</text>
</comment>
<keyword evidence="3" id="KW-0677">Repeat</keyword>
<evidence type="ECO:0000256" key="6">
    <source>
        <dbReference type="PROSITE-ProRule" id="PRU00221"/>
    </source>
</evidence>
<dbReference type="SUPFAM" id="SSF50978">
    <property type="entry name" value="WD40 repeat-like"/>
    <property type="match status" value="1"/>
</dbReference>
<proteinExistence type="inferred from homology"/>
<accession>A0A7R8ZD28</accession>
<evidence type="ECO:0000256" key="2">
    <source>
        <dbReference type="ARBA" id="ARBA00022574"/>
    </source>
</evidence>
<dbReference type="InterPro" id="IPR051865">
    <property type="entry name" value="WD-repeat_CDT2_adapter"/>
</dbReference>
<dbReference type="GO" id="GO:0043161">
    <property type="term" value="P:proteasome-mediated ubiquitin-dependent protein catabolic process"/>
    <property type="evidence" value="ECO:0007669"/>
    <property type="project" value="TreeGrafter"/>
</dbReference>
<keyword evidence="4" id="KW-0833">Ubl conjugation pathway</keyword>
<protein>
    <submittedName>
        <fullName evidence="8">Uncharacterized protein</fullName>
    </submittedName>
</protein>
<reference evidence="8" key="1">
    <citation type="submission" date="2020-11" db="EMBL/GenBank/DDBJ databases">
        <authorList>
            <person name="Tran Van P."/>
        </authorList>
    </citation>
    <scope>NUCLEOTIDE SEQUENCE</scope>
</reference>
<feature type="repeat" description="WD" evidence="6">
    <location>
        <begin position="376"/>
        <end position="395"/>
    </location>
</feature>
<dbReference type="GO" id="GO:0030674">
    <property type="term" value="F:protein-macromolecule adaptor activity"/>
    <property type="evidence" value="ECO:0007669"/>
    <property type="project" value="TreeGrafter"/>
</dbReference>
<dbReference type="InterPro" id="IPR036322">
    <property type="entry name" value="WD40_repeat_dom_sf"/>
</dbReference>
<feature type="repeat" description="WD" evidence="6">
    <location>
        <begin position="100"/>
        <end position="141"/>
    </location>
</feature>
<keyword evidence="2 6" id="KW-0853">WD repeat</keyword>
<dbReference type="GO" id="GO:0007095">
    <property type="term" value="P:mitotic G2 DNA damage checkpoint signaling"/>
    <property type="evidence" value="ECO:0007669"/>
    <property type="project" value="TreeGrafter"/>
</dbReference>
<name>A0A7R8ZD28_TIMDO</name>
<dbReference type="PROSITE" id="PS50294">
    <property type="entry name" value="WD_REPEATS_REGION"/>
    <property type="match status" value="1"/>
</dbReference>
<gene>
    <name evidence="8" type="ORF">TDIB3V08_LOCUS8179</name>
</gene>
<feature type="compositionally biased region" description="Polar residues" evidence="7">
    <location>
        <begin position="223"/>
        <end position="233"/>
    </location>
</feature>
<dbReference type="AlphaFoldDB" id="A0A7R8ZD28"/>
<feature type="repeat" description="WD" evidence="6">
    <location>
        <begin position="143"/>
        <end position="185"/>
    </location>
</feature>
<dbReference type="SMART" id="SM00320">
    <property type="entry name" value="WD40"/>
    <property type="match status" value="6"/>
</dbReference>
<dbReference type="PANTHER" id="PTHR22852:SF0">
    <property type="entry name" value="DENTICLELESS PROTEIN HOMOLOG"/>
    <property type="match status" value="1"/>
</dbReference>
<feature type="region of interest" description="Disordered" evidence="7">
    <location>
        <begin position="223"/>
        <end position="244"/>
    </location>
</feature>
<evidence type="ECO:0000313" key="8">
    <source>
        <dbReference type="EMBL" id="CAD7201990.1"/>
    </source>
</evidence>
<dbReference type="PROSITE" id="PS50082">
    <property type="entry name" value="WD_REPEATS_2"/>
    <property type="match status" value="4"/>
</dbReference>
<feature type="region of interest" description="Disordered" evidence="7">
    <location>
        <begin position="500"/>
        <end position="523"/>
    </location>
</feature>
<evidence type="ECO:0000256" key="7">
    <source>
        <dbReference type="SAM" id="MobiDB-lite"/>
    </source>
</evidence>
<comment type="similarity">
    <text evidence="5">Belongs to the WD repeat cdt2 family.</text>
</comment>
<evidence type="ECO:0000256" key="5">
    <source>
        <dbReference type="ARBA" id="ARBA00038344"/>
    </source>
</evidence>
<dbReference type="PROSITE" id="PS00678">
    <property type="entry name" value="WD_REPEATS_1"/>
    <property type="match status" value="1"/>
</dbReference>
<dbReference type="InterPro" id="IPR001680">
    <property type="entry name" value="WD40_rpt"/>
</dbReference>
<evidence type="ECO:0000256" key="3">
    <source>
        <dbReference type="ARBA" id="ARBA00022737"/>
    </source>
</evidence>
<dbReference type="PANTHER" id="PTHR22852">
    <property type="entry name" value="LETHAL 2 DENTICLELESS PROTEIN RETINOIC ACID-REGULATED NUCLEAR MATRIX-ASSOCIATED PROTEIN"/>
    <property type="match status" value="1"/>
</dbReference>
<dbReference type="Gene3D" id="2.130.10.10">
    <property type="entry name" value="YVTN repeat-like/Quinoprotein amine dehydrogenase"/>
    <property type="match status" value="2"/>
</dbReference>
<evidence type="ECO:0000256" key="1">
    <source>
        <dbReference type="ARBA" id="ARBA00004906"/>
    </source>
</evidence>
<dbReference type="InterPro" id="IPR019775">
    <property type="entry name" value="WD40_repeat_CS"/>
</dbReference>
<evidence type="ECO:0000256" key="4">
    <source>
        <dbReference type="ARBA" id="ARBA00022786"/>
    </source>
</evidence>
<dbReference type="EMBL" id="OA568880">
    <property type="protein sequence ID" value="CAD7201990.1"/>
    <property type="molecule type" value="Genomic_DNA"/>
</dbReference>